<dbReference type="SUPFAM" id="SSF48208">
    <property type="entry name" value="Six-hairpin glycosidases"/>
    <property type="match status" value="1"/>
</dbReference>
<dbReference type="Gene3D" id="1.50.10.10">
    <property type="match status" value="1"/>
</dbReference>
<evidence type="ECO:0000313" key="3">
    <source>
        <dbReference type="EMBL" id="SDH61317.1"/>
    </source>
</evidence>
<dbReference type="InterPro" id="IPR032856">
    <property type="entry name" value="GDE_N_bis"/>
</dbReference>
<proteinExistence type="predicted"/>
<feature type="domain" description="Putative glycogen debranching enzyme N-terminal" evidence="1">
    <location>
        <begin position="20"/>
        <end position="198"/>
    </location>
</feature>
<keyword evidence="4" id="KW-1185">Reference proteome</keyword>
<dbReference type="InterPro" id="IPR008928">
    <property type="entry name" value="6-hairpin_glycosidase_sf"/>
</dbReference>
<name>A0A1G8DUG6_9MICO</name>
<protein>
    <submittedName>
        <fullName evidence="3">Glycogen debranching enzyme (Alpha-1,6-glucosidase)</fullName>
    </submittedName>
</protein>
<dbReference type="InterPro" id="IPR012341">
    <property type="entry name" value="6hp_glycosidase-like_sf"/>
</dbReference>
<gene>
    <name evidence="3" type="ORF">SAMN04489720_1781</name>
</gene>
<dbReference type="STRING" id="399736.SAMN04489720_1781"/>
<dbReference type="RefSeq" id="WP_231945003.1">
    <property type="nucleotide sequence ID" value="NZ_LT629695.1"/>
</dbReference>
<evidence type="ECO:0000259" key="1">
    <source>
        <dbReference type="Pfam" id="PF14742"/>
    </source>
</evidence>
<dbReference type="Proteomes" id="UP000198822">
    <property type="component" value="Chromosome I"/>
</dbReference>
<sequence length="629" mass="66103">MTDSAHGRQPLLHEELVVLHAPTQVWSAPTGDVGGMPIHGVFHADARVIDELRVEVGGEVPEPIGASSTASSATFTAVARNVDDRTPDPRVRVERHRVVGAGSVVEHVAIVNALDAAIDTTVTYVVGVDASDLQSVKSGVPTGIEPTIVERPGIVVATHASRTLELDASGADVAVLGRRVALTWPVHVPAHGRAEVALRLRVSDAGQVVAPYGGDAVLRRLPATGDARLDRWADLALADLDALVTTRPGHGDEPFLAAGAPWFLTLFGRDTLIAARLLLPVDAGLALGTLRTLARLQGAAVDPGSAEQPGKILHEIRDGVFTMPGEGIALPPVYYGTVDATPLWVVLLGRALAAGAIGLEDVRELRGTLEGALAWMRDFGDPTGTGFLHYRDELGTGLANQGWKDSGDSIRFHDGGIAEGPIALAEVQAQAYEAAVVGAGLLDALDGDGAGDAWRVWAADMAVRFRDRFWVTRGDRRFLAIALDGAGRPVDSRTSNMGQCIGTGILTADEEAEVAAQLVASDMASRWGLRTMATDEGGFWPLSYHCGSVWPHDTGVVIEGMLRAGLRSEAAALSTRLLDAAEAFSWRMPELFSGDDLASPIAYPASCRPQAWSAAAVVAVAEALAQPAP</sequence>
<dbReference type="EMBL" id="LT629695">
    <property type="protein sequence ID" value="SDH61317.1"/>
    <property type="molecule type" value="Genomic_DNA"/>
</dbReference>
<dbReference type="Pfam" id="PF22422">
    <property type="entry name" value="MGH1-like_GH"/>
    <property type="match status" value="1"/>
</dbReference>
<dbReference type="GO" id="GO:0005975">
    <property type="term" value="P:carbohydrate metabolic process"/>
    <property type="evidence" value="ECO:0007669"/>
    <property type="project" value="InterPro"/>
</dbReference>
<dbReference type="InterPro" id="IPR054491">
    <property type="entry name" value="MGH1-like_GH"/>
</dbReference>
<organism evidence="3 4">
    <name type="scientific">Agrococcus jejuensis</name>
    <dbReference type="NCBI Taxonomy" id="399736"/>
    <lineage>
        <taxon>Bacteria</taxon>
        <taxon>Bacillati</taxon>
        <taxon>Actinomycetota</taxon>
        <taxon>Actinomycetes</taxon>
        <taxon>Micrococcales</taxon>
        <taxon>Microbacteriaceae</taxon>
        <taxon>Agrococcus</taxon>
    </lineage>
</organism>
<reference evidence="4" key="1">
    <citation type="submission" date="2016-10" db="EMBL/GenBank/DDBJ databases">
        <authorList>
            <person name="Varghese N."/>
            <person name="Submissions S."/>
        </authorList>
    </citation>
    <scope>NUCLEOTIDE SEQUENCE [LARGE SCALE GENOMIC DNA]</scope>
    <source>
        <strain evidence="4">DSM 22002</strain>
    </source>
</reference>
<feature type="domain" description="Mannosylglycerate hydrolase MGH1-like glycoside hydrolase" evidence="2">
    <location>
        <begin position="445"/>
        <end position="582"/>
    </location>
</feature>
<accession>A0A1G8DUG6</accession>
<evidence type="ECO:0000313" key="4">
    <source>
        <dbReference type="Proteomes" id="UP000198822"/>
    </source>
</evidence>
<dbReference type="Pfam" id="PF14742">
    <property type="entry name" value="GDE_N_bis"/>
    <property type="match status" value="1"/>
</dbReference>
<dbReference type="AlphaFoldDB" id="A0A1G8DUG6"/>
<evidence type="ECO:0000259" key="2">
    <source>
        <dbReference type="Pfam" id="PF22422"/>
    </source>
</evidence>